<protein>
    <recommendedName>
        <fullName evidence="1">Immunity MXAN-0049 protein domain-containing protein</fullName>
    </recommendedName>
</protein>
<dbReference type="PATRIC" id="fig|1218565.3.peg.4049"/>
<evidence type="ECO:0000313" key="2">
    <source>
        <dbReference type="EMBL" id="EMJ91305.1"/>
    </source>
</evidence>
<accession>M6CYD5</accession>
<gene>
    <name evidence="2" type="ORF">LEP1GSC194_2281</name>
</gene>
<feature type="domain" description="Immunity MXAN-0049 protein" evidence="1">
    <location>
        <begin position="26"/>
        <end position="182"/>
    </location>
</feature>
<evidence type="ECO:0000259" key="1">
    <source>
        <dbReference type="Pfam" id="PF07791"/>
    </source>
</evidence>
<dbReference type="AlphaFoldDB" id="M6CYD5"/>
<reference evidence="2 3" key="1">
    <citation type="submission" date="2013-01" db="EMBL/GenBank/DDBJ databases">
        <authorList>
            <person name="Harkins D.M."/>
            <person name="Durkin A.S."/>
            <person name="Brinkac L.M."/>
            <person name="Haft D.H."/>
            <person name="Selengut J.D."/>
            <person name="Sanka R."/>
            <person name="DePew J."/>
            <person name="Purushe J."/>
            <person name="Galloway R.L."/>
            <person name="Vinetz J.M."/>
            <person name="Sutton G.G."/>
            <person name="Nierman W.C."/>
            <person name="Fouts D.E."/>
        </authorList>
    </citation>
    <scope>NUCLEOTIDE SEQUENCE [LARGE SCALE GENOMIC DNA]</scope>
    <source>
        <strain evidence="2 3">79601</strain>
    </source>
</reference>
<name>M6CYD5_9LEPT</name>
<dbReference type="EMBL" id="ANIK01000109">
    <property type="protein sequence ID" value="EMJ91305.1"/>
    <property type="molecule type" value="Genomic_DNA"/>
</dbReference>
<sequence length="187" mass="21448">MYFVLQYKSFSVREARSLQRPEMQKQTNFDEGIQFSNPPESIDFTMRPEDQGELGDFVITGLPGLVISKKFKDTLDAAGIKNIQYIPVRIYDSQHKSYRTDFFVANIIGVADCIDFSRSKLTMRAAFPDKIREIHSLHIDESKTNDLPIFRLQRRITLVLISDSLRQILESSDLQGVEFTPADGYST</sequence>
<dbReference type="Pfam" id="PF07791">
    <property type="entry name" value="Imm11"/>
    <property type="match status" value="1"/>
</dbReference>
<proteinExistence type="predicted"/>
<dbReference type="RefSeq" id="WP_017809612.1">
    <property type="nucleotide sequence ID" value="NZ_ANIK01000109.1"/>
</dbReference>
<dbReference type="InterPro" id="IPR012433">
    <property type="entry name" value="Imm11"/>
</dbReference>
<organism evidence="2 3">
    <name type="scientific">Leptospira alstonii serovar Sichuan str. 79601</name>
    <dbReference type="NCBI Taxonomy" id="1218565"/>
    <lineage>
        <taxon>Bacteria</taxon>
        <taxon>Pseudomonadati</taxon>
        <taxon>Spirochaetota</taxon>
        <taxon>Spirochaetia</taxon>
        <taxon>Leptospirales</taxon>
        <taxon>Leptospiraceae</taxon>
        <taxon>Leptospira</taxon>
    </lineage>
</organism>
<evidence type="ECO:0000313" key="3">
    <source>
        <dbReference type="Proteomes" id="UP000011988"/>
    </source>
</evidence>
<dbReference type="Proteomes" id="UP000011988">
    <property type="component" value="Unassembled WGS sequence"/>
</dbReference>
<comment type="caution">
    <text evidence="2">The sequence shown here is derived from an EMBL/GenBank/DDBJ whole genome shotgun (WGS) entry which is preliminary data.</text>
</comment>